<reference evidence="1" key="2">
    <citation type="submission" date="2020-11" db="EMBL/GenBank/DDBJ databases">
        <authorList>
            <person name="McCartney M.A."/>
            <person name="Auch B."/>
            <person name="Kono T."/>
            <person name="Mallez S."/>
            <person name="Becker A."/>
            <person name="Gohl D.M."/>
            <person name="Silverstein K.A.T."/>
            <person name="Koren S."/>
            <person name="Bechman K.B."/>
            <person name="Herman A."/>
            <person name="Abrahante J.E."/>
            <person name="Garbe J."/>
        </authorList>
    </citation>
    <scope>NUCLEOTIDE SEQUENCE</scope>
    <source>
        <strain evidence="1">Duluth1</strain>
        <tissue evidence="1">Whole animal</tissue>
    </source>
</reference>
<evidence type="ECO:0000313" key="1">
    <source>
        <dbReference type="EMBL" id="KAH3694055.1"/>
    </source>
</evidence>
<reference evidence="1" key="1">
    <citation type="journal article" date="2019" name="bioRxiv">
        <title>The Genome of the Zebra Mussel, Dreissena polymorpha: A Resource for Invasive Species Research.</title>
        <authorList>
            <person name="McCartney M.A."/>
            <person name="Auch B."/>
            <person name="Kono T."/>
            <person name="Mallez S."/>
            <person name="Zhang Y."/>
            <person name="Obille A."/>
            <person name="Becker A."/>
            <person name="Abrahante J.E."/>
            <person name="Garbe J."/>
            <person name="Badalamenti J.P."/>
            <person name="Herman A."/>
            <person name="Mangelson H."/>
            <person name="Liachko I."/>
            <person name="Sullivan S."/>
            <person name="Sone E.D."/>
            <person name="Koren S."/>
            <person name="Silverstein K.A.T."/>
            <person name="Beckman K.B."/>
            <person name="Gohl D.M."/>
        </authorList>
    </citation>
    <scope>NUCLEOTIDE SEQUENCE</scope>
    <source>
        <strain evidence="1">Duluth1</strain>
        <tissue evidence="1">Whole animal</tissue>
    </source>
</reference>
<sequence length="209" mass="22550">MSDSGSATDSPTRGWREVMEKKARVIQEVEVANSEGKLLYGTARKLVHSSRLLQEQLQELIKGQYDIAVKQRKNRFVSELRYHADVICSKEIVAKAFGKPAAKKACLGVSLNARQRGGNPVRKTTGRPKTFSGLHSGFPALPATASNVPATVSLGAIKVEEASGDDEELPMETEVLSVIAPEEDPSTSSVFTALDEVGQFYVVDDCGAV</sequence>
<proteinExistence type="predicted"/>
<accession>A0A9D3Y619</accession>
<protein>
    <submittedName>
        <fullName evidence="1">Uncharacterized protein</fullName>
    </submittedName>
</protein>
<dbReference type="Proteomes" id="UP000828390">
    <property type="component" value="Unassembled WGS sequence"/>
</dbReference>
<comment type="caution">
    <text evidence="1">The sequence shown here is derived from an EMBL/GenBank/DDBJ whole genome shotgun (WGS) entry which is preliminary data.</text>
</comment>
<dbReference type="EMBL" id="JAIWYP010000016">
    <property type="protein sequence ID" value="KAH3694055.1"/>
    <property type="molecule type" value="Genomic_DNA"/>
</dbReference>
<dbReference type="AlphaFoldDB" id="A0A9D3Y619"/>
<keyword evidence="2" id="KW-1185">Reference proteome</keyword>
<gene>
    <name evidence="1" type="ORF">DPMN_081494</name>
</gene>
<name>A0A9D3Y619_DREPO</name>
<evidence type="ECO:0000313" key="2">
    <source>
        <dbReference type="Proteomes" id="UP000828390"/>
    </source>
</evidence>
<organism evidence="1 2">
    <name type="scientific">Dreissena polymorpha</name>
    <name type="common">Zebra mussel</name>
    <name type="synonym">Mytilus polymorpha</name>
    <dbReference type="NCBI Taxonomy" id="45954"/>
    <lineage>
        <taxon>Eukaryota</taxon>
        <taxon>Metazoa</taxon>
        <taxon>Spiralia</taxon>
        <taxon>Lophotrochozoa</taxon>
        <taxon>Mollusca</taxon>
        <taxon>Bivalvia</taxon>
        <taxon>Autobranchia</taxon>
        <taxon>Heteroconchia</taxon>
        <taxon>Euheterodonta</taxon>
        <taxon>Imparidentia</taxon>
        <taxon>Neoheterodontei</taxon>
        <taxon>Myida</taxon>
        <taxon>Dreissenoidea</taxon>
        <taxon>Dreissenidae</taxon>
        <taxon>Dreissena</taxon>
    </lineage>
</organism>